<dbReference type="OrthoDB" id="4033519at2759"/>
<dbReference type="GeneID" id="11468328"/>
<dbReference type="KEGG" id="erc:Ecym_2556"/>
<dbReference type="RefSeq" id="XP_003645092.1">
    <property type="nucleotide sequence ID" value="XM_003645044.1"/>
</dbReference>
<evidence type="ECO:0000256" key="3">
    <source>
        <dbReference type="ARBA" id="ARBA00011486"/>
    </source>
</evidence>
<dbReference type="InterPro" id="IPR016181">
    <property type="entry name" value="Acyl_CoA_acyltransferase"/>
</dbReference>
<reference evidence="6" key="1">
    <citation type="journal article" date="2012" name="G3 (Bethesda)">
        <title>Pichia sorbitophila, an interspecies yeast hybrid reveals early steps of genome resolution following polyploidization.</title>
        <authorList>
            <person name="Leh Louis V."/>
            <person name="Despons L."/>
            <person name="Friedrich A."/>
            <person name="Martin T."/>
            <person name="Durrens P."/>
            <person name="Casaregola S."/>
            <person name="Neuveglise C."/>
            <person name="Fairhead C."/>
            <person name="Marck C."/>
            <person name="Cruz J.A."/>
            <person name="Straub M.L."/>
            <person name="Kugler V."/>
            <person name="Sacerdot C."/>
            <person name="Uzunov Z."/>
            <person name="Thierry A."/>
            <person name="Weiss S."/>
            <person name="Bleykasten C."/>
            <person name="De Montigny J."/>
            <person name="Jacques N."/>
            <person name="Jung P."/>
            <person name="Lemaire M."/>
            <person name="Mallet S."/>
            <person name="Morel G."/>
            <person name="Richard G.F."/>
            <person name="Sarkar A."/>
            <person name="Savel G."/>
            <person name="Schacherer J."/>
            <person name="Seret M.L."/>
            <person name="Talla E."/>
            <person name="Samson G."/>
            <person name="Jubin C."/>
            <person name="Poulain J."/>
            <person name="Vacherie B."/>
            <person name="Barbe V."/>
            <person name="Pelletier E."/>
            <person name="Sherman D.J."/>
            <person name="Westhof E."/>
            <person name="Weissenbach J."/>
            <person name="Baret P.V."/>
            <person name="Wincker P."/>
            <person name="Gaillardin C."/>
            <person name="Dujon B."/>
            <person name="Souciet J.L."/>
        </authorList>
    </citation>
    <scope>NUCLEOTIDE SEQUENCE [LARGE SCALE GENOMIC DNA]</scope>
    <source>
        <strain evidence="6">CBS 270.75 / DBVPG 7215 / KCTC 17166 / NRRL Y-17582</strain>
    </source>
</reference>
<protein>
    <submittedName>
        <fullName evidence="5">Uncharacterized protein</fullName>
    </submittedName>
</protein>
<comment type="similarity">
    <text evidence="2">Belongs to the ODC antizyme family.</text>
</comment>
<dbReference type="AlphaFoldDB" id="G8JQB7"/>
<dbReference type="OMA" id="DFQQIGD"/>
<dbReference type="Pfam" id="PF02100">
    <property type="entry name" value="ODC_AZ"/>
    <property type="match status" value="1"/>
</dbReference>
<evidence type="ECO:0000256" key="2">
    <source>
        <dbReference type="ARBA" id="ARBA00008796"/>
    </source>
</evidence>
<dbReference type="SUPFAM" id="SSF55729">
    <property type="entry name" value="Acyl-CoA N-acyltransferases (Nat)"/>
    <property type="match status" value="1"/>
</dbReference>
<name>G8JQB7_ERECY</name>
<gene>
    <name evidence="5" type="ordered locus">Ecym_2556</name>
</gene>
<evidence type="ECO:0000256" key="1">
    <source>
        <dbReference type="ARBA" id="ARBA00002307"/>
    </source>
</evidence>
<dbReference type="InterPro" id="IPR002993">
    <property type="entry name" value="ODC_AZ"/>
</dbReference>
<dbReference type="GO" id="GO:0008073">
    <property type="term" value="F:ornithine decarboxylase inhibitor activity"/>
    <property type="evidence" value="ECO:0007669"/>
    <property type="project" value="InterPro"/>
</dbReference>
<accession>G8JQB7</accession>
<proteinExistence type="inferred from homology"/>
<comment type="subunit">
    <text evidence="3">Interacts with ODC and thereby sterically blocks ODC homodimerization.</text>
</comment>
<sequence length="178" mass="20705">MESRFLVFPNMRSGGDDAQDTRSYRVFQKHIVKRVGKKITCLTKGLSSSEDKYPDFQQIGDLYGVILEQYGMHFYKAITNNRNLLVIMDRRVHTAMDLKKWLIMIMELVGNNLEIFPHGCQWLLLFVDRSNLVNIKDLLKNLNWIGGEIVQNFGDCCTGDENPVCWNDTDFITIRFEC</sequence>
<keyword evidence="6" id="KW-1185">Reference proteome</keyword>
<evidence type="ECO:0000256" key="4">
    <source>
        <dbReference type="ARBA" id="ARBA00022758"/>
    </source>
</evidence>
<dbReference type="Proteomes" id="UP000006790">
    <property type="component" value="Chromosome 2"/>
</dbReference>
<evidence type="ECO:0000313" key="6">
    <source>
        <dbReference type="Proteomes" id="UP000006790"/>
    </source>
</evidence>
<organism evidence="5 6">
    <name type="scientific">Eremothecium cymbalariae (strain CBS 270.75 / DBVPG 7215 / KCTC 17166 / NRRL Y-17582)</name>
    <name type="common">Yeast</name>
    <dbReference type="NCBI Taxonomy" id="931890"/>
    <lineage>
        <taxon>Eukaryota</taxon>
        <taxon>Fungi</taxon>
        <taxon>Dikarya</taxon>
        <taxon>Ascomycota</taxon>
        <taxon>Saccharomycotina</taxon>
        <taxon>Saccharomycetes</taxon>
        <taxon>Saccharomycetales</taxon>
        <taxon>Saccharomycetaceae</taxon>
        <taxon>Eremothecium</taxon>
    </lineage>
</organism>
<dbReference type="HOGENOM" id="CLU_087076_0_0_1"/>
<comment type="function">
    <text evidence="1">Ornithine decarboxylase (ODC) antizyme protein that negatively regulates ODC activity and intracellular polyamine biosynthesis in response to increased intracellular polyamine levels. Binds to ODC monomers, inhibiting the assembly of the functional ODC homodimer, and targets the monomers for ubiquitin-independent proteolytic destruction by the 26S proteasome.</text>
</comment>
<dbReference type="GO" id="GO:0075523">
    <property type="term" value="P:viral translational frameshifting"/>
    <property type="evidence" value="ECO:0007669"/>
    <property type="project" value="UniProtKB-KW"/>
</dbReference>
<dbReference type="EMBL" id="CP002498">
    <property type="protein sequence ID" value="AET38275.1"/>
    <property type="molecule type" value="Genomic_DNA"/>
</dbReference>
<evidence type="ECO:0000313" key="5">
    <source>
        <dbReference type="EMBL" id="AET38275.1"/>
    </source>
</evidence>
<dbReference type="InParanoid" id="G8JQB7"/>
<keyword evidence="4" id="KW-0688">Ribosomal frameshifting</keyword>